<organism evidence="1 2">
    <name type="scientific">Panagrolaimus sp. PS1159</name>
    <dbReference type="NCBI Taxonomy" id="55785"/>
    <lineage>
        <taxon>Eukaryota</taxon>
        <taxon>Metazoa</taxon>
        <taxon>Ecdysozoa</taxon>
        <taxon>Nematoda</taxon>
        <taxon>Chromadorea</taxon>
        <taxon>Rhabditida</taxon>
        <taxon>Tylenchina</taxon>
        <taxon>Panagrolaimomorpha</taxon>
        <taxon>Panagrolaimoidea</taxon>
        <taxon>Panagrolaimidae</taxon>
        <taxon>Panagrolaimus</taxon>
    </lineage>
</organism>
<name>A0AC35FEG3_9BILA</name>
<evidence type="ECO:0000313" key="2">
    <source>
        <dbReference type="WBParaSite" id="PS1159_v2.g16652.t1"/>
    </source>
</evidence>
<evidence type="ECO:0000313" key="1">
    <source>
        <dbReference type="Proteomes" id="UP000887580"/>
    </source>
</evidence>
<reference evidence="2" key="1">
    <citation type="submission" date="2022-11" db="UniProtKB">
        <authorList>
            <consortium name="WormBaseParasite"/>
        </authorList>
    </citation>
    <scope>IDENTIFICATION</scope>
</reference>
<dbReference type="WBParaSite" id="PS1159_v2.g16652.t1">
    <property type="protein sequence ID" value="PS1159_v2.g16652.t1"/>
    <property type="gene ID" value="PS1159_v2.g16652"/>
</dbReference>
<sequence length="1806" mass="206406">MNQENNNNFRPRGQNFGRPFRGRGGGNFQNNNQRFPNHQDNPGFRGRGRGGGGGFNRRGARDDTLGNLNMGNDQQRNNKGNGTGNNRPFSDEVANYGIGYQKIEELCNGMDSKKILPGSSDLLTAVQAESFIKRLDILWPHLDKKVNFLRVIVATASTNQADLMTLTHKFVGDVLKSKLINTLVDEYICPMPYDPNMQNPLNIQLADYLVKLLLLGFALNPSNMDIHLPKVENVISSLLKIKHILSEDTVQQIERLDISLKDRHETRAAQRLQKSQPKKREYKDFEGSAGEPPMNFRELSVVPVPEDIGYSYRPYLRAAKKKGKYDSDEHYLDVQFRLLREDLIRPLREGIAAYQKGGTKQTDLYVYTDVELGASTMHQQTGELISYASLKGNRRIRFDKRLKYGSLVCLSSDDFQTVFLFATVIDRDEKALTKNEIGLKFEEMSKVNTKWKYKMVESPAFFEAYKHVMMALQALKPGDAVPFSNYLVSVNTDTQIPAYMEGKTLDFKDLIKDNFKQYFETTHFRVDQIHERLNPEVCGMDQSQFDALVYALTTNLAIIQGPPGTGKTYMGLQLAKLLFENWDAWNSEGDKRPMLVVCYTNHALDQFLEGISRFLEDGIIRVGGRCKNPALEQYMLSKKRQWDNPTLRTQFFHLRREISQLQTNMEEKSACLKELETRFANPGLLLPVITNSETPYYFHSKDLYKSFQNETLMFKWLTQTYKDQTTNPYDIAIIQQLIEWGVSEIKAKNALFRAYQNNENLDAFGLFGKLKNPPYRNLPDNRLFREAERKWPTMNDINEVLKLGYNEIVAVELLAKSNVIRIRQEHNRARTANPDQEFANVIIPEAAATAAPHPPSTEDEDEEMDIADYKNDEDDNRMLVDTNILDEGFVKQEPKKDSTKKSSNWFNSEILPYFIDFITVAPAMTEEEANVIVDIWELPLQSRWRLYQYWIEKVRNSVNDEMKALEDKYSEHVKRLTEIRSLADVSILKSAKVVGMTTTGAAKHQSTLRSLRPRILIVEEAAEVLEAHLVASLTEACQHLILIGDHKQLRPNPAVYELAIKYNLEISLFERLINNQYPYRMLENQHRMCPIISQTLMPHFYKNLRDDPSVYDRDPVKGVTRNLMFITHTKSEVLEREFKSHRNPYEAEYAICLARYFLQQTYMGDDITVLCTYLDQLSTLRKTADKILGRGHGLNIQSVDNYQGEESNIIILSLVRSNNPDNNIGFLKISNRVCVALSRAKMGLYVLCNLDFLAQNHELWKKIKESATDVEAVSTELIVKCQMHGKEQVIKAPKDFEIKCREGGCDIACNFRLDCGHQCVKPCHNDDMNHEKYKCQKPCQKKCEAGHACKKDCWQDCGQCKIKVVKNLLCGHQKNDFCYLNSEEIKCVEACNKFLDCGHPCKNECGAKCTNFCKEMVTRQIPNCQHIVEIHCSANVNVVKCHASVKKEWPLCKHIFEAKCSDDVSKIPCKQPCNTSLPDCGHKCKGTCGECRNGRIHIKCTENCKKILICGHECEEKCSKVCPPCTKSCETACGHSQCGKLSIKGESLKKLRVVGKSKQPPGRKCGEPCPPCKEDCLNQCEHRQCDLRCGDPCTVLPCSEPCQKLLPCDPSIKNGKNVEDEDYVPHFCIGVCGDDCPEICKICNPEKFAEIKETFLGYEEEENARFVQLKDCKGEHKCIVEVRGLDQWIESLLPNSVDSEAATEIVKISCPKCKTPICRSKRYINLLNQRALDIENIKQIIRGLNPKEKKVEQEKFSKEVAEAFEPIEKSEIGKVGEVTWLLKILKKPNENLITKSWFTTSRNILK</sequence>
<protein>
    <submittedName>
        <fullName evidence="2">NFX1-type zinc finger-containing protein 1</fullName>
    </submittedName>
</protein>
<accession>A0AC35FEG3</accession>
<proteinExistence type="predicted"/>
<dbReference type="Proteomes" id="UP000887580">
    <property type="component" value="Unplaced"/>
</dbReference>